<comment type="caution">
    <text evidence="3">The sequence shown here is derived from an EMBL/GenBank/DDBJ whole genome shotgun (WGS) entry which is preliminary data.</text>
</comment>
<dbReference type="EMBL" id="FXAV01000008">
    <property type="protein sequence ID" value="SMG44694.1"/>
    <property type="molecule type" value="Genomic_DNA"/>
</dbReference>
<reference evidence="3 4" key="1">
    <citation type="submission" date="2017-04" db="EMBL/GenBank/DDBJ databases">
        <authorList>
            <person name="Varghese N."/>
            <person name="Submissions S."/>
        </authorList>
    </citation>
    <scope>NUCLEOTIDE SEQUENCE [LARGE SCALE GENOMIC DNA]</scope>
    <source>
        <strain evidence="3 4">J3</strain>
    </source>
</reference>
<dbReference type="Proteomes" id="UP000193566">
    <property type="component" value="Unassembled WGS sequence"/>
</dbReference>
<evidence type="ECO:0000313" key="4">
    <source>
        <dbReference type="Proteomes" id="UP000193566"/>
    </source>
</evidence>
<dbReference type="Pfam" id="PF26056">
    <property type="entry name" value="DUF8017"/>
    <property type="match status" value="1"/>
</dbReference>
<gene>
    <name evidence="3" type="ORF">SAMN02745947_03100</name>
</gene>
<feature type="domain" description="DUF8017" evidence="2">
    <location>
        <begin position="77"/>
        <end position="253"/>
    </location>
</feature>
<organism evidence="3 4">
    <name type="scientific">Rhodococcus rhodochrous J3</name>
    <dbReference type="NCBI Taxonomy" id="903528"/>
    <lineage>
        <taxon>Bacteria</taxon>
        <taxon>Bacillati</taxon>
        <taxon>Actinomycetota</taxon>
        <taxon>Actinomycetes</taxon>
        <taxon>Mycobacteriales</taxon>
        <taxon>Nocardiaceae</taxon>
        <taxon>Rhodococcus</taxon>
    </lineage>
</organism>
<proteinExistence type="predicted"/>
<evidence type="ECO:0000259" key="2">
    <source>
        <dbReference type="Pfam" id="PF26056"/>
    </source>
</evidence>
<evidence type="ECO:0000256" key="1">
    <source>
        <dbReference type="SAM" id="MobiDB-lite"/>
    </source>
</evidence>
<name>A0ABY1MCG4_RHORH</name>
<feature type="compositionally biased region" description="Pro residues" evidence="1">
    <location>
        <begin position="54"/>
        <end position="72"/>
    </location>
</feature>
<protein>
    <recommendedName>
        <fullName evidence="2">DUF8017 domain-containing protein</fullName>
    </recommendedName>
</protein>
<keyword evidence="4" id="KW-1185">Reference proteome</keyword>
<sequence length="254" mass="26958">MKSVLLRKVLPIVGGITALLLLPRVSSLLGPEVPSAPTLVPTTSAPSTQAGPRTSPPPLPEGFPSMLRPPPQMTAAPGGPQPISTRYGLTYDIPADWTNDYRSIAGWSNKDDRASFGAIGHFGEGYCSENDGAQLAMSGAAGSRDLDLLAVASKEIRAVEWIFDDDAGTLPTVEYAEPVWFEVAGRPSVRLSAHITDIPQISECDPESARFDIVATPGYATAETMVLMVEVHQGIDGTYDADVADEIIATLRPT</sequence>
<feature type="region of interest" description="Disordered" evidence="1">
    <location>
        <begin position="36"/>
        <end position="81"/>
    </location>
</feature>
<feature type="compositionally biased region" description="Polar residues" evidence="1">
    <location>
        <begin position="40"/>
        <end position="52"/>
    </location>
</feature>
<evidence type="ECO:0000313" key="3">
    <source>
        <dbReference type="EMBL" id="SMG44694.1"/>
    </source>
</evidence>
<accession>A0ABY1MCG4</accession>
<dbReference type="InterPro" id="IPR058330">
    <property type="entry name" value="DUF8017"/>
</dbReference>